<feature type="transmembrane region" description="Helical" evidence="8">
    <location>
        <begin position="235"/>
        <end position="261"/>
    </location>
</feature>
<feature type="compositionally biased region" description="Basic and acidic residues" evidence="7">
    <location>
        <begin position="421"/>
        <end position="435"/>
    </location>
</feature>
<evidence type="ECO:0000256" key="5">
    <source>
        <dbReference type="ARBA" id="ARBA00022989"/>
    </source>
</evidence>
<keyword evidence="3" id="KW-1003">Cell membrane</keyword>
<feature type="compositionally biased region" description="Low complexity" evidence="7">
    <location>
        <begin position="439"/>
        <end position="449"/>
    </location>
</feature>
<evidence type="ECO:0000256" key="2">
    <source>
        <dbReference type="ARBA" id="ARBA00022448"/>
    </source>
</evidence>
<protein>
    <submittedName>
        <fullName evidence="9">MFS family permease</fullName>
    </submittedName>
</protein>
<reference evidence="9 10" key="1">
    <citation type="submission" date="2023-07" db="EMBL/GenBank/DDBJ databases">
        <title>Sequencing the genomes of 1000 actinobacteria strains.</title>
        <authorList>
            <person name="Klenk H.-P."/>
        </authorList>
    </citation>
    <scope>NUCLEOTIDE SEQUENCE [LARGE SCALE GENOMIC DNA]</scope>
    <source>
        <strain evidence="9 10">DSM 41600</strain>
    </source>
</reference>
<dbReference type="Gene3D" id="1.20.1250.20">
    <property type="entry name" value="MFS general substrate transporter like domains"/>
    <property type="match status" value="1"/>
</dbReference>
<dbReference type="PANTHER" id="PTHR23513">
    <property type="entry name" value="INTEGRAL MEMBRANE EFFLUX PROTEIN-RELATED"/>
    <property type="match status" value="1"/>
</dbReference>
<dbReference type="Proteomes" id="UP001234880">
    <property type="component" value="Unassembled WGS sequence"/>
</dbReference>
<feature type="region of interest" description="Disordered" evidence="7">
    <location>
        <begin position="325"/>
        <end position="456"/>
    </location>
</feature>
<dbReference type="PANTHER" id="PTHR23513:SF6">
    <property type="entry name" value="MAJOR FACILITATOR SUPERFAMILY ASSOCIATED DOMAIN-CONTAINING PROTEIN"/>
    <property type="match status" value="1"/>
</dbReference>
<accession>A0ABT9KQS2</accession>
<comment type="subcellular location">
    <subcellularLocation>
        <location evidence="1">Cell membrane</location>
        <topology evidence="1">Multi-pass membrane protein</topology>
    </subcellularLocation>
</comment>
<dbReference type="CDD" id="cd06173">
    <property type="entry name" value="MFS_MefA_like"/>
    <property type="match status" value="1"/>
</dbReference>
<evidence type="ECO:0000313" key="10">
    <source>
        <dbReference type="Proteomes" id="UP001234880"/>
    </source>
</evidence>
<feature type="transmembrane region" description="Helical" evidence="8">
    <location>
        <begin position="187"/>
        <end position="203"/>
    </location>
</feature>
<sequence length="456" mass="47134">MTVVDAGERGAGKAAVPGWRGGFGRLWGAAVVSRFGDALRGAALPLLAVSLTDSPVLVSLVTACGFLPWLLFGLIGGAIADRVDQRRAMWAVDGLRAVLMAGFAVAVWLDRASIGLLLVLAFALTTLQTLFDNAATALLPSVVGQEALGRANARLMTGQEVMGRFVGAPLVPVLLGLGAAMPYAADAVTYLVAAVLVASLGVTPPRREPRAPGGSLRRDIAEGLAVLWRDRTLRALCVSTTLCNVGIGALIATLVLHITGWLDAGNAGYAVVITVYGIGSVTGGLLAARFTEKLGNARALVVCGTAQIGALVVLGAIRSLPARGRRHGPLRLRGDHLERDRGDDDPAAQPRGHTRPGERRLPHPVGRGRPARRAAGRGDGRGMGAQHTRAGGRGALRMRAGGPRSGNAVRHQLGWGTRGPGTDEKWADVRDEHGRPHQAGPAAGVAGAGRTPQGAG</sequence>
<evidence type="ECO:0000256" key="7">
    <source>
        <dbReference type="SAM" id="MobiDB-lite"/>
    </source>
</evidence>
<keyword evidence="10" id="KW-1185">Reference proteome</keyword>
<feature type="compositionally biased region" description="Basic and acidic residues" evidence="7">
    <location>
        <begin position="332"/>
        <end position="344"/>
    </location>
</feature>
<evidence type="ECO:0000256" key="8">
    <source>
        <dbReference type="SAM" id="Phobius"/>
    </source>
</evidence>
<evidence type="ECO:0000313" key="9">
    <source>
        <dbReference type="EMBL" id="MDP9610787.1"/>
    </source>
</evidence>
<dbReference type="Pfam" id="PF05977">
    <property type="entry name" value="MFS_3"/>
    <property type="match status" value="1"/>
</dbReference>
<evidence type="ECO:0000256" key="1">
    <source>
        <dbReference type="ARBA" id="ARBA00004651"/>
    </source>
</evidence>
<organism evidence="9 10">
    <name type="scientific">Streptomyces demainii</name>
    <dbReference type="NCBI Taxonomy" id="588122"/>
    <lineage>
        <taxon>Bacteria</taxon>
        <taxon>Bacillati</taxon>
        <taxon>Actinomycetota</taxon>
        <taxon>Actinomycetes</taxon>
        <taxon>Kitasatosporales</taxon>
        <taxon>Streptomycetaceae</taxon>
        <taxon>Streptomyces</taxon>
    </lineage>
</organism>
<keyword evidence="2" id="KW-0813">Transport</keyword>
<proteinExistence type="predicted"/>
<keyword evidence="6 8" id="KW-0472">Membrane</keyword>
<dbReference type="SUPFAM" id="SSF103473">
    <property type="entry name" value="MFS general substrate transporter"/>
    <property type="match status" value="1"/>
</dbReference>
<dbReference type="InterPro" id="IPR036259">
    <property type="entry name" value="MFS_trans_sf"/>
</dbReference>
<dbReference type="EMBL" id="JAURUE010000001">
    <property type="protein sequence ID" value="MDP9610787.1"/>
    <property type="molecule type" value="Genomic_DNA"/>
</dbReference>
<keyword evidence="4 8" id="KW-0812">Transmembrane</keyword>
<gene>
    <name evidence="9" type="ORF">JOF35_003064</name>
</gene>
<feature type="transmembrane region" description="Helical" evidence="8">
    <location>
        <begin position="56"/>
        <end position="76"/>
    </location>
</feature>
<dbReference type="InterPro" id="IPR010290">
    <property type="entry name" value="TM_effector"/>
</dbReference>
<evidence type="ECO:0000256" key="6">
    <source>
        <dbReference type="ARBA" id="ARBA00023136"/>
    </source>
</evidence>
<feature type="transmembrane region" description="Helical" evidence="8">
    <location>
        <begin position="299"/>
        <end position="317"/>
    </location>
</feature>
<feature type="transmembrane region" description="Helical" evidence="8">
    <location>
        <begin position="267"/>
        <end position="287"/>
    </location>
</feature>
<name>A0ABT9KQS2_9ACTN</name>
<evidence type="ECO:0000256" key="3">
    <source>
        <dbReference type="ARBA" id="ARBA00022475"/>
    </source>
</evidence>
<keyword evidence="5 8" id="KW-1133">Transmembrane helix</keyword>
<evidence type="ECO:0000256" key="4">
    <source>
        <dbReference type="ARBA" id="ARBA00022692"/>
    </source>
</evidence>
<comment type="caution">
    <text evidence="9">The sequence shown here is derived from an EMBL/GenBank/DDBJ whole genome shotgun (WGS) entry which is preliminary data.</text>
</comment>